<keyword evidence="7" id="KW-0653">Protein transport</keyword>
<accession>A0A1X6N920</accession>
<evidence type="ECO:0000256" key="13">
    <source>
        <dbReference type="ARBA" id="ARBA00078731"/>
    </source>
</evidence>
<evidence type="ECO:0000256" key="5">
    <source>
        <dbReference type="ARBA" id="ARBA00022692"/>
    </source>
</evidence>
<keyword evidence="10" id="KW-0496">Mitochondrion</keyword>
<keyword evidence="6" id="KW-1000">Mitochondrion outer membrane</keyword>
<dbReference type="Gene3D" id="2.40.160.10">
    <property type="entry name" value="Porin"/>
    <property type="match status" value="1"/>
</dbReference>
<name>A0A1X6N920_9APHY</name>
<dbReference type="OrthoDB" id="19656at2759"/>
<organism evidence="15 16">
    <name type="scientific">Postia placenta MAD-698-R-SB12</name>
    <dbReference type="NCBI Taxonomy" id="670580"/>
    <lineage>
        <taxon>Eukaryota</taxon>
        <taxon>Fungi</taxon>
        <taxon>Dikarya</taxon>
        <taxon>Basidiomycota</taxon>
        <taxon>Agaricomycotina</taxon>
        <taxon>Agaricomycetes</taxon>
        <taxon>Polyporales</taxon>
        <taxon>Adustoporiaceae</taxon>
        <taxon>Rhodonia</taxon>
    </lineage>
</organism>
<dbReference type="CDD" id="cd07305">
    <property type="entry name" value="Porin3_Tom40"/>
    <property type="match status" value="1"/>
</dbReference>
<keyword evidence="3" id="KW-0813">Transport</keyword>
<keyword evidence="8" id="KW-0406">Ion transport</keyword>
<dbReference type="InterPro" id="IPR037930">
    <property type="entry name" value="Tom40"/>
</dbReference>
<dbReference type="PANTHER" id="PTHR10802">
    <property type="entry name" value="MITOCHONDRIAL IMPORT RECEPTOR SUBUNIT TOM40"/>
    <property type="match status" value="1"/>
</dbReference>
<evidence type="ECO:0000256" key="14">
    <source>
        <dbReference type="SAM" id="MobiDB-lite"/>
    </source>
</evidence>
<dbReference type="InterPro" id="IPR027246">
    <property type="entry name" value="Porin_Euk/Tom40"/>
</dbReference>
<dbReference type="Proteomes" id="UP000194127">
    <property type="component" value="Unassembled WGS sequence"/>
</dbReference>
<dbReference type="RefSeq" id="XP_024341923.1">
    <property type="nucleotide sequence ID" value="XM_024481900.1"/>
</dbReference>
<evidence type="ECO:0000256" key="10">
    <source>
        <dbReference type="ARBA" id="ARBA00023128"/>
    </source>
</evidence>
<evidence type="ECO:0000256" key="3">
    <source>
        <dbReference type="ARBA" id="ARBA00022448"/>
    </source>
</evidence>
<dbReference type="GO" id="GO:0046930">
    <property type="term" value="C:pore complex"/>
    <property type="evidence" value="ECO:0007669"/>
    <property type="project" value="UniProtKB-KW"/>
</dbReference>
<dbReference type="GO" id="GO:0030150">
    <property type="term" value="P:protein import into mitochondrial matrix"/>
    <property type="evidence" value="ECO:0007669"/>
    <property type="project" value="InterPro"/>
</dbReference>
<dbReference type="STRING" id="670580.A0A1X6N920"/>
<evidence type="ECO:0000256" key="11">
    <source>
        <dbReference type="ARBA" id="ARBA00023136"/>
    </source>
</evidence>
<feature type="region of interest" description="Disordered" evidence="14">
    <location>
        <begin position="1"/>
        <end position="21"/>
    </location>
</feature>
<dbReference type="GO" id="GO:0008320">
    <property type="term" value="F:protein transmembrane transporter activity"/>
    <property type="evidence" value="ECO:0007669"/>
    <property type="project" value="InterPro"/>
</dbReference>
<protein>
    <recommendedName>
        <fullName evidence="13">Translocase of outer membrane 40 kDa subunit</fullName>
    </recommendedName>
</protein>
<dbReference type="GO" id="GO:0015288">
    <property type="term" value="F:porin activity"/>
    <property type="evidence" value="ECO:0007669"/>
    <property type="project" value="UniProtKB-KW"/>
</dbReference>
<comment type="similarity">
    <text evidence="2">Belongs to the Tom40 family.</text>
</comment>
<sequence length="350" mass="37962">MASSPPLLTPVEPPQLSPYPLQPTSSSPLASLYNRFASWRSSLGLSNPGTVENLTKEVKSTHLTNFFFDGARADLSKSLSVNPIFQVTHSFALGSQTSPPSYNFAAVFANDKVFLQGNVDHDGNVNGRLNQGWSQSNVSKVQGQLSSQVGHSMLQAEHDYLGQDYSVNVKAINPSPTDLTGIYIGSYLQSVTKNLALGFETLYQRPTPDMAESQTSYLAKYTGSDKNWIATAQLQPAGIVQATYWQKLSEKVEVAAELQLIAAPARRDAIATLGAKYDLRMSTFRAQLDSTGKVSALLEQRFAPAFSFMVSGEIDHFKNAAKVGVGVMIESPSMTPEEMGMMQMPVPPAP</sequence>
<proteinExistence type="inferred from homology"/>
<evidence type="ECO:0000256" key="12">
    <source>
        <dbReference type="ARBA" id="ARBA00053390"/>
    </source>
</evidence>
<dbReference type="AlphaFoldDB" id="A0A1X6N920"/>
<comment type="subcellular location">
    <subcellularLocation>
        <location evidence="1">Mitochondrion outer membrane</location>
        <topology evidence="1">Multi-pass membrane protein</topology>
    </subcellularLocation>
</comment>
<dbReference type="InterPro" id="IPR023614">
    <property type="entry name" value="Porin_dom_sf"/>
</dbReference>
<evidence type="ECO:0000256" key="8">
    <source>
        <dbReference type="ARBA" id="ARBA00023065"/>
    </source>
</evidence>
<keyword evidence="4" id="KW-1134">Transmembrane beta strand</keyword>
<keyword evidence="11" id="KW-0472">Membrane</keyword>
<dbReference type="GO" id="GO:0005741">
    <property type="term" value="C:mitochondrial outer membrane"/>
    <property type="evidence" value="ECO:0007669"/>
    <property type="project" value="UniProtKB-SubCell"/>
</dbReference>
<evidence type="ECO:0000256" key="7">
    <source>
        <dbReference type="ARBA" id="ARBA00022927"/>
    </source>
</evidence>
<evidence type="ECO:0000256" key="9">
    <source>
        <dbReference type="ARBA" id="ARBA00023114"/>
    </source>
</evidence>
<evidence type="ECO:0000256" key="6">
    <source>
        <dbReference type="ARBA" id="ARBA00022787"/>
    </source>
</evidence>
<keyword evidence="9" id="KW-0626">Porin</keyword>
<comment type="function">
    <text evidence="12">Channel-forming protein essential for import of protein precursors into mitochondria.</text>
</comment>
<reference evidence="15 16" key="1">
    <citation type="submission" date="2017-04" db="EMBL/GenBank/DDBJ databases">
        <title>Genome Sequence of the Model Brown-Rot Fungus Postia placenta SB12.</title>
        <authorList>
            <consortium name="DOE Joint Genome Institute"/>
            <person name="Gaskell J."/>
            <person name="Kersten P."/>
            <person name="Larrondo L.F."/>
            <person name="Canessa P."/>
            <person name="Martinez D."/>
            <person name="Hibbett D."/>
            <person name="Schmoll M."/>
            <person name="Kubicek C.P."/>
            <person name="Martinez A.T."/>
            <person name="Yadav J."/>
            <person name="Master E."/>
            <person name="Magnuson J.K."/>
            <person name="James T."/>
            <person name="Yaver D."/>
            <person name="Berka R."/>
            <person name="Labutti K."/>
            <person name="Lipzen A."/>
            <person name="Aerts A."/>
            <person name="Barry K."/>
            <person name="Henrissat B."/>
            <person name="Blanchette R."/>
            <person name="Grigoriev I."/>
            <person name="Cullen D."/>
        </authorList>
    </citation>
    <scope>NUCLEOTIDE SEQUENCE [LARGE SCALE GENOMIC DNA]</scope>
    <source>
        <strain evidence="15 16">MAD-698-R-SB12</strain>
    </source>
</reference>
<dbReference type="GO" id="GO:0006811">
    <property type="term" value="P:monoatomic ion transport"/>
    <property type="evidence" value="ECO:0007669"/>
    <property type="project" value="UniProtKB-KW"/>
</dbReference>
<evidence type="ECO:0000256" key="4">
    <source>
        <dbReference type="ARBA" id="ARBA00022452"/>
    </source>
</evidence>
<dbReference type="Pfam" id="PF01459">
    <property type="entry name" value="Porin_3"/>
    <property type="match status" value="1"/>
</dbReference>
<feature type="compositionally biased region" description="Pro residues" evidence="14">
    <location>
        <begin position="7"/>
        <end position="21"/>
    </location>
</feature>
<evidence type="ECO:0000256" key="1">
    <source>
        <dbReference type="ARBA" id="ARBA00004374"/>
    </source>
</evidence>
<keyword evidence="16" id="KW-1185">Reference proteome</keyword>
<dbReference type="EMBL" id="KZ110593">
    <property type="protein sequence ID" value="OSX65129.1"/>
    <property type="molecule type" value="Genomic_DNA"/>
</dbReference>
<gene>
    <name evidence="15" type="ORF">POSPLADRAFT_1065095</name>
</gene>
<evidence type="ECO:0000313" key="16">
    <source>
        <dbReference type="Proteomes" id="UP000194127"/>
    </source>
</evidence>
<keyword evidence="5" id="KW-0812">Transmembrane</keyword>
<evidence type="ECO:0000256" key="2">
    <source>
        <dbReference type="ARBA" id="ARBA00010510"/>
    </source>
</evidence>
<evidence type="ECO:0000313" key="15">
    <source>
        <dbReference type="EMBL" id="OSX65129.1"/>
    </source>
</evidence>
<dbReference type="FunFam" id="2.40.160.10:FF:000009">
    <property type="entry name" value="Mitochondrial import receptor subunit TOM40"/>
    <property type="match status" value="1"/>
</dbReference>
<dbReference type="GeneID" id="36326850"/>